<keyword evidence="1" id="KW-0732">Signal</keyword>
<organism evidence="2">
    <name type="scientific">uncultured Sulfurovum sp</name>
    <dbReference type="NCBI Taxonomy" id="269237"/>
    <lineage>
        <taxon>Bacteria</taxon>
        <taxon>Pseudomonadati</taxon>
        <taxon>Campylobacterota</taxon>
        <taxon>Epsilonproteobacteria</taxon>
        <taxon>Campylobacterales</taxon>
        <taxon>Sulfurovaceae</taxon>
        <taxon>Sulfurovum</taxon>
        <taxon>environmental samples</taxon>
    </lineage>
</organism>
<evidence type="ECO:0000313" key="2">
    <source>
        <dbReference type="EMBL" id="CAA6812379.1"/>
    </source>
</evidence>
<evidence type="ECO:0000256" key="1">
    <source>
        <dbReference type="SAM" id="SignalP"/>
    </source>
</evidence>
<feature type="chain" id="PRO_5028476926" evidence="1">
    <location>
        <begin position="21"/>
        <end position="64"/>
    </location>
</feature>
<proteinExistence type="predicted"/>
<gene>
    <name evidence="2" type="ORF">HELGO_WM5845</name>
</gene>
<reference evidence="2" key="1">
    <citation type="submission" date="2020-01" db="EMBL/GenBank/DDBJ databases">
        <authorList>
            <person name="Meier V. D."/>
            <person name="Meier V D."/>
        </authorList>
    </citation>
    <scope>NUCLEOTIDE SEQUENCE</scope>
    <source>
        <strain evidence="2">HLG_WM_MAG_04</strain>
    </source>
</reference>
<name>A0A6S6SV10_9BACT</name>
<protein>
    <submittedName>
        <fullName evidence="2">Uncharacterized protein</fullName>
    </submittedName>
</protein>
<dbReference type="EMBL" id="CACVAX010000038">
    <property type="protein sequence ID" value="CAA6812379.1"/>
    <property type="molecule type" value="Genomic_DNA"/>
</dbReference>
<dbReference type="AlphaFoldDB" id="A0A6S6SV10"/>
<accession>A0A6S6SV10</accession>
<feature type="signal peptide" evidence="1">
    <location>
        <begin position="1"/>
        <end position="20"/>
    </location>
</feature>
<sequence length="64" mass="6868">MKRFMQLMSTVLVLGAVATASTNVGGNPEVSVKKSNPTTVSTQCDPLERFLGLCHSSNDILEEN</sequence>